<keyword evidence="1" id="KW-0472">Membrane</keyword>
<organism evidence="2 3">
    <name type="scientific">Moorena producens (strain JHB)</name>
    <dbReference type="NCBI Taxonomy" id="1454205"/>
    <lineage>
        <taxon>Bacteria</taxon>
        <taxon>Bacillati</taxon>
        <taxon>Cyanobacteriota</taxon>
        <taxon>Cyanophyceae</taxon>
        <taxon>Coleofasciculales</taxon>
        <taxon>Coleofasciculaceae</taxon>
        <taxon>Moorena</taxon>
    </lineage>
</organism>
<protein>
    <submittedName>
        <fullName evidence="2">Uncharacterized protein</fullName>
    </submittedName>
</protein>
<reference evidence="3" key="1">
    <citation type="submission" date="2016-10" db="EMBL/GenBank/DDBJ databases">
        <title>Comparative genomics uncovers the prolific and rare metabolic potential of the cyanobacterial genus Moorea.</title>
        <authorList>
            <person name="Leao T."/>
            <person name="Castelao G."/>
            <person name="Korobeynikov A."/>
            <person name="Monroe E.A."/>
            <person name="Podell S."/>
            <person name="Glukhov E."/>
            <person name="Allen E."/>
            <person name="Gerwick W.H."/>
            <person name="Gerwick L."/>
        </authorList>
    </citation>
    <scope>NUCLEOTIDE SEQUENCE [LARGE SCALE GENOMIC DNA]</scope>
    <source>
        <strain evidence="3">JHB</strain>
    </source>
</reference>
<keyword evidence="1" id="KW-0812">Transmembrane</keyword>
<proteinExistence type="predicted"/>
<dbReference type="AlphaFoldDB" id="A0A1D9G1H3"/>
<evidence type="ECO:0000313" key="3">
    <source>
        <dbReference type="Proteomes" id="UP000176944"/>
    </source>
</evidence>
<feature type="transmembrane region" description="Helical" evidence="1">
    <location>
        <begin position="20"/>
        <end position="38"/>
    </location>
</feature>
<keyword evidence="1" id="KW-1133">Transmembrane helix</keyword>
<evidence type="ECO:0000256" key="1">
    <source>
        <dbReference type="SAM" id="Phobius"/>
    </source>
</evidence>
<dbReference type="EMBL" id="CP017708">
    <property type="protein sequence ID" value="AOY81469.1"/>
    <property type="molecule type" value="Genomic_DNA"/>
</dbReference>
<sequence length="135" mass="15527">MLAIARNNHINLTFRKTNRLAVHQAALITATLSWWWGLRLALSLWFVSMWFDSLALKPLLVGAKTRLRGCSQSIISIDCLFSGISHHWESQPTLKFFLYNYYCSTLTAVKIASSRFLHHINDHINNSSFHSPVRL</sequence>
<accession>A0A1D9G1H3</accession>
<evidence type="ECO:0000313" key="2">
    <source>
        <dbReference type="EMBL" id="AOY81469.1"/>
    </source>
</evidence>
<name>A0A1D9G1H3_MOOP1</name>
<gene>
    <name evidence="2" type="ORF">BJP36_17670</name>
</gene>
<dbReference type="Proteomes" id="UP000176944">
    <property type="component" value="Chromosome"/>
</dbReference>